<dbReference type="PANTHER" id="PTHR14571:SF9">
    <property type="entry name" value="HISTONE-LYSINE N-METHYLTRANSFERASE SET-26-RELATED"/>
    <property type="match status" value="1"/>
</dbReference>
<feature type="region of interest" description="Disordered" evidence="5">
    <location>
        <begin position="1653"/>
        <end position="1829"/>
    </location>
</feature>
<evidence type="ECO:0000313" key="7">
    <source>
        <dbReference type="EMBL" id="GBG81524.1"/>
    </source>
</evidence>
<dbReference type="GO" id="GO:0008270">
    <property type="term" value="F:zinc ion binding"/>
    <property type="evidence" value="ECO:0007669"/>
    <property type="project" value="UniProtKB-KW"/>
</dbReference>
<name>A0A388LGS7_CHABU</name>
<dbReference type="InterPro" id="IPR011011">
    <property type="entry name" value="Znf_FYVE_PHD"/>
</dbReference>
<feature type="compositionally biased region" description="Basic residues" evidence="5">
    <location>
        <begin position="1749"/>
        <end position="1759"/>
    </location>
</feature>
<protein>
    <recommendedName>
        <fullName evidence="6">DUF7648 domain-containing protein</fullName>
    </recommendedName>
</protein>
<feature type="region of interest" description="Disordered" evidence="5">
    <location>
        <begin position="1834"/>
        <end position="1853"/>
    </location>
</feature>
<dbReference type="OrthoDB" id="79252at2759"/>
<dbReference type="Pfam" id="PF24659">
    <property type="entry name" value="DUF7648"/>
    <property type="match status" value="1"/>
</dbReference>
<dbReference type="Gramene" id="GBG81524">
    <property type="protein sequence ID" value="GBG81524"/>
    <property type="gene ID" value="CBR_g32513"/>
</dbReference>
<dbReference type="InterPro" id="IPR056065">
    <property type="entry name" value="DUF7648"/>
</dbReference>
<feature type="region of interest" description="Disordered" evidence="5">
    <location>
        <begin position="1282"/>
        <end position="1369"/>
    </location>
</feature>
<keyword evidence="4" id="KW-0539">Nucleus</keyword>
<evidence type="ECO:0000256" key="4">
    <source>
        <dbReference type="ARBA" id="ARBA00023242"/>
    </source>
</evidence>
<dbReference type="Proteomes" id="UP000265515">
    <property type="component" value="Unassembled WGS sequence"/>
</dbReference>
<feature type="compositionally biased region" description="Basic and acidic residues" evidence="5">
    <location>
        <begin position="1709"/>
        <end position="1748"/>
    </location>
</feature>
<dbReference type="SUPFAM" id="SSF57903">
    <property type="entry name" value="FYVE/PHD zinc finger"/>
    <property type="match status" value="1"/>
</dbReference>
<feature type="compositionally biased region" description="Polar residues" evidence="5">
    <location>
        <begin position="954"/>
        <end position="965"/>
    </location>
</feature>
<feature type="compositionally biased region" description="Polar residues" evidence="5">
    <location>
        <begin position="1170"/>
        <end position="1180"/>
    </location>
</feature>
<feature type="compositionally biased region" description="Basic and acidic residues" evidence="5">
    <location>
        <begin position="1440"/>
        <end position="1456"/>
    </location>
</feature>
<comment type="caution">
    <text evidence="7">The sequence shown here is derived from an EMBL/GenBank/DDBJ whole genome shotgun (WGS) entry which is preliminary data.</text>
</comment>
<feature type="compositionally biased region" description="Low complexity" evidence="5">
    <location>
        <begin position="1393"/>
        <end position="1405"/>
    </location>
</feature>
<keyword evidence="2" id="KW-0863">Zinc-finger</keyword>
<feature type="compositionally biased region" description="Low complexity" evidence="5">
    <location>
        <begin position="1299"/>
        <end position="1317"/>
    </location>
</feature>
<dbReference type="PANTHER" id="PTHR14571">
    <property type="entry name" value="HISTONE-LYSINE N-METHYLTRANSFERASE SET-26-RELATED"/>
    <property type="match status" value="1"/>
</dbReference>
<feature type="domain" description="DUF7648" evidence="6">
    <location>
        <begin position="1587"/>
        <end position="1649"/>
    </location>
</feature>
<feature type="compositionally biased region" description="Basic and acidic residues" evidence="5">
    <location>
        <begin position="1844"/>
        <end position="1853"/>
    </location>
</feature>
<feature type="compositionally biased region" description="Acidic residues" evidence="5">
    <location>
        <begin position="1804"/>
        <end position="1818"/>
    </location>
</feature>
<feature type="region of interest" description="Disordered" evidence="5">
    <location>
        <begin position="592"/>
        <end position="659"/>
    </location>
</feature>
<organism evidence="7 8">
    <name type="scientific">Chara braunii</name>
    <name type="common">Braun's stonewort</name>
    <dbReference type="NCBI Taxonomy" id="69332"/>
    <lineage>
        <taxon>Eukaryota</taxon>
        <taxon>Viridiplantae</taxon>
        <taxon>Streptophyta</taxon>
        <taxon>Charophyceae</taxon>
        <taxon>Charales</taxon>
        <taxon>Characeae</taxon>
        <taxon>Chara</taxon>
    </lineage>
</organism>
<feature type="region of interest" description="Disordered" evidence="5">
    <location>
        <begin position="944"/>
        <end position="988"/>
    </location>
</feature>
<feature type="region of interest" description="Disordered" evidence="5">
    <location>
        <begin position="1211"/>
        <end position="1258"/>
    </location>
</feature>
<reference evidence="7 8" key="1">
    <citation type="journal article" date="2018" name="Cell">
        <title>The Chara Genome: Secondary Complexity and Implications for Plant Terrestrialization.</title>
        <authorList>
            <person name="Nishiyama T."/>
            <person name="Sakayama H."/>
            <person name="Vries J.D."/>
            <person name="Buschmann H."/>
            <person name="Saint-Marcoux D."/>
            <person name="Ullrich K.K."/>
            <person name="Haas F.B."/>
            <person name="Vanderstraeten L."/>
            <person name="Becker D."/>
            <person name="Lang D."/>
            <person name="Vosolsobe S."/>
            <person name="Rombauts S."/>
            <person name="Wilhelmsson P.K.I."/>
            <person name="Janitza P."/>
            <person name="Kern R."/>
            <person name="Heyl A."/>
            <person name="Rumpler F."/>
            <person name="Villalobos L.I.A.C."/>
            <person name="Clay J.M."/>
            <person name="Skokan R."/>
            <person name="Toyoda A."/>
            <person name="Suzuki Y."/>
            <person name="Kagoshima H."/>
            <person name="Schijlen E."/>
            <person name="Tajeshwar N."/>
            <person name="Catarino B."/>
            <person name="Hetherington A.J."/>
            <person name="Saltykova A."/>
            <person name="Bonnot C."/>
            <person name="Breuninger H."/>
            <person name="Symeonidi A."/>
            <person name="Radhakrishnan G.V."/>
            <person name="Van Nieuwerburgh F."/>
            <person name="Deforce D."/>
            <person name="Chang C."/>
            <person name="Karol K.G."/>
            <person name="Hedrich R."/>
            <person name="Ulvskov P."/>
            <person name="Glockner G."/>
            <person name="Delwiche C.F."/>
            <person name="Petrasek J."/>
            <person name="Van de Peer Y."/>
            <person name="Friml J."/>
            <person name="Beilby M."/>
            <person name="Dolan L."/>
            <person name="Kohara Y."/>
            <person name="Sugano S."/>
            <person name="Fujiyama A."/>
            <person name="Delaux P.-M."/>
            <person name="Quint M."/>
            <person name="TheiBen G."/>
            <person name="Hagemann M."/>
            <person name="Harholt J."/>
            <person name="Dunand C."/>
            <person name="Zachgo S."/>
            <person name="Langdale J."/>
            <person name="Maumus F."/>
            <person name="Straeten D.V.D."/>
            <person name="Gould S.B."/>
            <person name="Rensing S.A."/>
        </authorList>
    </citation>
    <scope>NUCLEOTIDE SEQUENCE [LARGE SCALE GENOMIC DNA]</scope>
    <source>
        <strain evidence="7 8">S276</strain>
    </source>
</reference>
<feature type="compositionally biased region" description="Polar residues" evidence="5">
    <location>
        <begin position="1146"/>
        <end position="1163"/>
    </location>
</feature>
<feature type="compositionally biased region" description="Polar residues" evidence="5">
    <location>
        <begin position="1406"/>
        <end position="1438"/>
    </location>
</feature>
<feature type="compositionally biased region" description="Basic and acidic residues" evidence="5">
    <location>
        <begin position="1769"/>
        <end position="1792"/>
    </location>
</feature>
<evidence type="ECO:0000259" key="6">
    <source>
        <dbReference type="Pfam" id="PF24659"/>
    </source>
</evidence>
<feature type="compositionally biased region" description="Low complexity" evidence="5">
    <location>
        <begin position="1245"/>
        <end position="1256"/>
    </location>
</feature>
<evidence type="ECO:0000256" key="2">
    <source>
        <dbReference type="ARBA" id="ARBA00022771"/>
    </source>
</evidence>
<feature type="compositionally biased region" description="Low complexity" evidence="5">
    <location>
        <begin position="1214"/>
        <end position="1226"/>
    </location>
</feature>
<feature type="compositionally biased region" description="Basic and acidic residues" evidence="5">
    <location>
        <begin position="615"/>
        <end position="626"/>
    </location>
</feature>
<proteinExistence type="predicted"/>
<comment type="subcellular location">
    <subcellularLocation>
        <location evidence="1">Nucleus</location>
    </subcellularLocation>
</comment>
<gene>
    <name evidence="7" type="ORF">CBR_g32513</name>
</gene>
<evidence type="ECO:0000256" key="3">
    <source>
        <dbReference type="ARBA" id="ARBA00022833"/>
    </source>
</evidence>
<sequence length="1853" mass="195962">MVGTVRGGGVEEVSLTVGDCGEDVCGKSGFGGTEDNGTFSFAGRDCSVTGTGGRLADECSGDDDDACAEFSIEDRVHKHGCPDGDPRALTSGSIVFSLPLWRAVGLVPKAMNFQCNDLPPPVGEDVDIQQMLLRPEPIEKIIERERIRFKMRLQLGKQQAVIGGSVSAGGFHTEYGRSQQQASDERDSVGGAAALQTCVRMDSPDQASCLARGDEVDGARFTGAERLDEREAESLSRQGCENGALPMALDCTNSESREVPAVAIPESIRSGVTSSREPSFEGDRSKAVVADMGQDASERRFYSLEREVVTGGNDEALLYDSVHPAPSSRVVGGGASSTLVSEQRSSCLCYLNPGVDSHGAGNDDTFPVAQKKLVANAELQRAQDCGAVDQCAASPSRVKVARGASVGKECGSSVGRFCFNCSCENTALSSGGADCSADTDRAAFRAAGELGFDSCGDRDVSCIWLCSACGDLFSKKRGVCPSGSCCPQSVGSGDGDSLKSTRGRSRMSCSVCQRWCHTRCAERKKEKVERASSSSGSSHDYFCVDCERMTLRLRSLRQVVLSSSNGTFTQSNIQAMEDLEQLRKAVRTAVGRRKGVSSSDEVVMGTDGRSCGRAIEPRRRDVSHEESDNDSSAAVDSGPQKRRRKENHDQTGHGIGSAVLTNIEASCPVQEEYDSGVGKAGYFSENEALSPRGGGQIHGRLSPEMTEAADAGGLHQKAQLMKASSMDSLGNRMEWERSRVSNGDGRRFELSHDVEAAALGEFQGNARSASPSSPASLSVSSRLFHGGRAEQGEEIDISNEGVTAERVETGGGKADGEHETDVVGQLEGSLSKVMSHNFSADGASHSTEWGNGGSCNVDAVPSSPLESLAAVAVNGLDGGLQESRSSSPHTVHMLSTSTVLGDGDVCNERLVSIEEGGEDVVWRHYRSTHGGSSMELNVRPEEVGCGGDMVQHMVGSSHSAFSSREQSPDRSDDQDHHINQQPLRPRHGNMLPEAEEQALNQHRQRRSGHPHVYFAADQDDSRHSADQNLPHHVMRGRTDTTPSGLRSVLSSGIPQRPQSRLTLSARVVSAGKNGSATSGIHAGSVSGPVGKPVGERDFAMPHISSVKQVASGARKSPQVLSATTHKAVVISGPVLSKPGSGRLVQGKTSSGANGIVPRQSSLHPSAKPPLSSSRSKVTVSATKLTVQQSAKSCKSDLPDAARAVSTSALNVTRPCSSNNCSPSNCPGAGSSPSGIAQSNGGSRHVSSQGSGGKVSSAKISLQTSANGSKHCALVTIASSKNGVSSTAKPVPVVGSGKQSYSHSPSPKHSSLPSGLKSVSTNSVRSVKDECSRKPKGEHSGVARTSIGMKPSVASMPPPPPQHGHKRLGGSAASILTPMNDEEYAKLLHHELNSSPRMPRMSRVSSTGSMGQQRISGNGHVQTLTPAKRLPSNQNGNSSGHHHDQQVSRKRPKEENARNGSGRHTSDNTLDEGGGAGTQVKKGVACNGGVGECRNEVSKRGADEPESFGDGHDGNGVSSFSMVGGGAEKGLPENDGEAGKSEVSGAMMTASPHFEDGLVMSGEFEKSGRPSRSSSGERKTSGEGKPVTLPVVIEEEIQASSCSTLSFEVICSAVSHHLHELRKANGEWYSHSSYRQAVLDCLRNRPCWALPADDQASKWANGGPKRRRMSSPSNSEDEGESGCYQRHLGPMEKGVSCHKSQQGANGAGGDQRRENGTHDGEKTTVVKENEHREQVEAPVVKRSEETEVRKGKRKARRRRLLQKDGGATSEADKENASIGGGERRNRSRGKDPGQEVESEPPSSSSDEDAVSNYSEDDEEMVGHVKFGARTRRCWHRRHSAVCSDSSRDDEGPCR</sequence>
<dbReference type="GO" id="GO:0005634">
    <property type="term" value="C:nucleus"/>
    <property type="evidence" value="ECO:0007669"/>
    <property type="project" value="UniProtKB-SubCell"/>
</dbReference>
<dbReference type="EMBL" id="BFEA01000377">
    <property type="protein sequence ID" value="GBG81524.1"/>
    <property type="molecule type" value="Genomic_DNA"/>
</dbReference>
<feature type="compositionally biased region" description="Basic and acidic residues" evidence="5">
    <location>
        <begin position="1492"/>
        <end position="1512"/>
    </location>
</feature>
<evidence type="ECO:0000256" key="1">
    <source>
        <dbReference type="ARBA" id="ARBA00004123"/>
    </source>
</evidence>
<keyword evidence="2" id="KW-0479">Metal-binding</keyword>
<feature type="region of interest" description="Disordered" evidence="5">
    <location>
        <begin position="1133"/>
        <end position="1180"/>
    </location>
</feature>
<feature type="region of interest" description="Disordered" evidence="5">
    <location>
        <begin position="1561"/>
        <end position="1586"/>
    </location>
</feature>
<evidence type="ECO:0000256" key="5">
    <source>
        <dbReference type="SAM" id="MobiDB-lite"/>
    </source>
</evidence>
<feature type="compositionally biased region" description="Basic and acidic residues" evidence="5">
    <location>
        <begin position="1325"/>
        <end position="1340"/>
    </location>
</feature>
<keyword evidence="3" id="KW-0862">Zinc</keyword>
<accession>A0A388LGS7</accession>
<evidence type="ECO:0000313" key="8">
    <source>
        <dbReference type="Proteomes" id="UP000265515"/>
    </source>
</evidence>
<feature type="compositionally biased region" description="Polar residues" evidence="5">
    <location>
        <begin position="1230"/>
        <end position="1241"/>
    </location>
</feature>
<keyword evidence="8" id="KW-1185">Reference proteome</keyword>
<feature type="region of interest" description="Disordered" evidence="5">
    <location>
        <begin position="1390"/>
        <end position="1541"/>
    </location>
</feature>
<feature type="compositionally biased region" description="Basic and acidic residues" evidence="5">
    <location>
        <begin position="966"/>
        <end position="978"/>
    </location>
</feature>